<dbReference type="AlphaFoldDB" id="A0A1J4KL03"/>
<dbReference type="GeneID" id="94834987"/>
<keyword evidence="1" id="KW-1133">Transmembrane helix</keyword>
<sequence>MNKETLHTESQEILENIEINDEPLQECILVVDSLSSDFYAKISKMFMMILIFLAFGLFGTGNSFHKNIMKYQKIYDLSNESYSNKKGNSINLIIDQNISRFVTDLNVSIKFLNASVNTQKYFSSQTIPIFKKGEKYFEKGETQFYNFTIDENYTTNSEFIIYNLKSFKTRSLQFNVISDYFPSKQIECIIEGFSELSFLFNIVENLFFTLSQVYVLFHFLKSIASMKKDILQEVILTKYLLIASIFYNDIFIFVSNFLNETEFNIFHSIDQLIKNFFYAYSMVMIISLFIFIYNRESKSNFIFPVLYSILVFVLISFFSISLIFPFLIYLIILLYYILHSYSKKKENYRVRFERYAYTLVFYLIIETILQIIPLLLSVEDQGFIQIIQDAIVNCFVMTLAYFHTNEDYEFRKYKNPGDEEVENPFDFYDRKEEGEFESLGDGYEKFGALNLF</sequence>
<evidence type="ECO:0000313" key="2">
    <source>
        <dbReference type="EMBL" id="OHT11818.1"/>
    </source>
</evidence>
<protein>
    <submittedName>
        <fullName evidence="2">Uncharacterized protein</fullName>
    </submittedName>
</protein>
<reference evidence="2" key="1">
    <citation type="submission" date="2016-10" db="EMBL/GenBank/DDBJ databases">
        <authorList>
            <person name="Benchimol M."/>
            <person name="Almeida L.G."/>
            <person name="Vasconcelos A.T."/>
            <person name="Perreira-Neves A."/>
            <person name="Rosa I.A."/>
            <person name="Tasca T."/>
            <person name="Bogo M.R."/>
            <person name="de Souza W."/>
        </authorList>
    </citation>
    <scope>NUCLEOTIDE SEQUENCE [LARGE SCALE GENOMIC DNA]</scope>
    <source>
        <strain evidence="2">K</strain>
    </source>
</reference>
<feature type="transmembrane region" description="Helical" evidence="1">
    <location>
        <begin position="382"/>
        <end position="402"/>
    </location>
</feature>
<feature type="transmembrane region" description="Helical" evidence="1">
    <location>
        <begin position="239"/>
        <end position="257"/>
    </location>
</feature>
<evidence type="ECO:0000313" key="3">
    <source>
        <dbReference type="Proteomes" id="UP000179807"/>
    </source>
</evidence>
<comment type="caution">
    <text evidence="2">The sequence shown here is derived from an EMBL/GenBank/DDBJ whole genome shotgun (WGS) entry which is preliminary data.</text>
</comment>
<dbReference type="VEuPathDB" id="TrichDB:TRFO_18606"/>
<keyword evidence="1" id="KW-0812">Transmembrane</keyword>
<name>A0A1J4KL03_9EUKA</name>
<evidence type="ECO:0000256" key="1">
    <source>
        <dbReference type="SAM" id="Phobius"/>
    </source>
</evidence>
<accession>A0A1J4KL03</accession>
<keyword evidence="3" id="KW-1185">Reference proteome</keyword>
<dbReference type="RefSeq" id="XP_068364954.1">
    <property type="nucleotide sequence ID" value="XM_068500283.1"/>
</dbReference>
<keyword evidence="1" id="KW-0472">Membrane</keyword>
<feature type="transmembrane region" description="Helical" evidence="1">
    <location>
        <begin position="305"/>
        <end position="338"/>
    </location>
</feature>
<proteinExistence type="predicted"/>
<feature type="transmembrane region" description="Helical" evidence="1">
    <location>
        <begin position="277"/>
        <end position="293"/>
    </location>
</feature>
<feature type="transmembrane region" description="Helical" evidence="1">
    <location>
        <begin position="45"/>
        <end position="64"/>
    </location>
</feature>
<gene>
    <name evidence="2" type="ORF">TRFO_18606</name>
</gene>
<feature type="transmembrane region" description="Helical" evidence="1">
    <location>
        <begin position="198"/>
        <end position="219"/>
    </location>
</feature>
<organism evidence="2 3">
    <name type="scientific">Tritrichomonas foetus</name>
    <dbReference type="NCBI Taxonomy" id="1144522"/>
    <lineage>
        <taxon>Eukaryota</taxon>
        <taxon>Metamonada</taxon>
        <taxon>Parabasalia</taxon>
        <taxon>Tritrichomonadida</taxon>
        <taxon>Tritrichomonadidae</taxon>
        <taxon>Tritrichomonas</taxon>
    </lineage>
</organism>
<dbReference type="EMBL" id="MLAK01000578">
    <property type="protein sequence ID" value="OHT11818.1"/>
    <property type="molecule type" value="Genomic_DNA"/>
</dbReference>
<dbReference type="Proteomes" id="UP000179807">
    <property type="component" value="Unassembled WGS sequence"/>
</dbReference>
<feature type="transmembrane region" description="Helical" evidence="1">
    <location>
        <begin position="359"/>
        <end position="376"/>
    </location>
</feature>